<evidence type="ECO:0000313" key="3">
    <source>
        <dbReference type="Proteomes" id="UP000193240"/>
    </source>
</evidence>
<sequence length="249" mass="26311">MSSLDLLFDFVAHTQNPSSRNPQPLHHPDPSFPRPLDLRTQETHTTQSIHIQPALIHHHHHHHQPTSHTPPHPATQNPYLPPDEDDLIVFRTSETIPAHIPIEWVPTPHNPHWQDGLAAPQAAIPACGGHGAAQLCSCAPIAPATTMDESSFDRTAPAWLGAHMDGRDGDGDGGGCGCGCGCGGGRRGLYVEEPGHVAHCVDSAPRCGGGRGGYASAAGPPRAMAGEPRALFVLPSNGTLDVEAGMLQL</sequence>
<evidence type="ECO:0000256" key="1">
    <source>
        <dbReference type="SAM" id="MobiDB-lite"/>
    </source>
</evidence>
<dbReference type="AlphaFoldDB" id="A0A1Y2LMV6"/>
<feature type="compositionally biased region" description="Basic residues" evidence="1">
    <location>
        <begin position="56"/>
        <end position="65"/>
    </location>
</feature>
<keyword evidence="3" id="KW-1185">Reference proteome</keyword>
<organism evidence="2 3">
    <name type="scientific">Epicoccum nigrum</name>
    <name type="common">Soil fungus</name>
    <name type="synonym">Epicoccum purpurascens</name>
    <dbReference type="NCBI Taxonomy" id="105696"/>
    <lineage>
        <taxon>Eukaryota</taxon>
        <taxon>Fungi</taxon>
        <taxon>Dikarya</taxon>
        <taxon>Ascomycota</taxon>
        <taxon>Pezizomycotina</taxon>
        <taxon>Dothideomycetes</taxon>
        <taxon>Pleosporomycetidae</taxon>
        <taxon>Pleosporales</taxon>
        <taxon>Pleosporineae</taxon>
        <taxon>Didymellaceae</taxon>
        <taxon>Epicoccum</taxon>
    </lineage>
</organism>
<gene>
    <name evidence="2" type="ORF">B5807_09164</name>
</gene>
<evidence type="ECO:0000313" key="2">
    <source>
        <dbReference type="EMBL" id="OSS45125.1"/>
    </source>
</evidence>
<accession>A0A1Y2LMV6</accession>
<dbReference type="EMBL" id="KZ107855">
    <property type="protein sequence ID" value="OSS45125.1"/>
    <property type="molecule type" value="Genomic_DNA"/>
</dbReference>
<reference evidence="2 3" key="1">
    <citation type="journal article" date="2017" name="Genome Announc.">
        <title>Genome sequence of the saprophytic ascomycete Epicoccum nigrum ICMP 19927 strain isolated from New Zealand.</title>
        <authorList>
            <person name="Fokin M."/>
            <person name="Fleetwood D."/>
            <person name="Weir B.S."/>
            <person name="Villas-Boas S.G."/>
        </authorList>
    </citation>
    <scope>NUCLEOTIDE SEQUENCE [LARGE SCALE GENOMIC DNA]</scope>
    <source>
        <strain evidence="2 3">ICMP 19927</strain>
    </source>
</reference>
<protein>
    <submittedName>
        <fullName evidence="2">Uncharacterized protein</fullName>
    </submittedName>
</protein>
<proteinExistence type="predicted"/>
<dbReference type="InParanoid" id="A0A1Y2LMV6"/>
<name>A0A1Y2LMV6_EPING</name>
<dbReference type="Proteomes" id="UP000193240">
    <property type="component" value="Unassembled WGS sequence"/>
</dbReference>
<feature type="region of interest" description="Disordered" evidence="1">
    <location>
        <begin position="14"/>
        <end position="82"/>
    </location>
</feature>